<feature type="domain" description="BLUF" evidence="1">
    <location>
        <begin position="330"/>
        <end position="424"/>
    </location>
</feature>
<dbReference type="Gene3D" id="3.30.530.20">
    <property type="match status" value="1"/>
</dbReference>
<evidence type="ECO:0000259" key="1">
    <source>
        <dbReference type="PROSITE" id="PS50925"/>
    </source>
</evidence>
<dbReference type="GO" id="GO:0071949">
    <property type="term" value="F:FAD binding"/>
    <property type="evidence" value="ECO:0007669"/>
    <property type="project" value="InterPro"/>
</dbReference>
<dbReference type="Pfam" id="PF04940">
    <property type="entry name" value="BLUF"/>
    <property type="match status" value="1"/>
</dbReference>
<dbReference type="Proteomes" id="UP001431209">
    <property type="component" value="Unassembled WGS sequence"/>
</dbReference>
<dbReference type="SUPFAM" id="SSF54975">
    <property type="entry name" value="Acylphosphatase/BLUF domain-like"/>
    <property type="match status" value="1"/>
</dbReference>
<organism evidence="2 3">
    <name type="scientific">Acrasis kona</name>
    <dbReference type="NCBI Taxonomy" id="1008807"/>
    <lineage>
        <taxon>Eukaryota</taxon>
        <taxon>Discoba</taxon>
        <taxon>Heterolobosea</taxon>
        <taxon>Tetramitia</taxon>
        <taxon>Eutetramitia</taxon>
        <taxon>Acrasidae</taxon>
        <taxon>Acrasis</taxon>
    </lineage>
</organism>
<dbReference type="PROSITE" id="PS50925">
    <property type="entry name" value="BLUF"/>
    <property type="match status" value="1"/>
</dbReference>
<dbReference type="AlphaFoldDB" id="A0AAW2Z1Q3"/>
<dbReference type="SMART" id="SM01034">
    <property type="entry name" value="BLUF"/>
    <property type="match status" value="1"/>
</dbReference>
<comment type="caution">
    <text evidence="2">The sequence shown here is derived from an EMBL/GenBank/DDBJ whole genome shotgun (WGS) entry which is preliminary data.</text>
</comment>
<evidence type="ECO:0000313" key="3">
    <source>
        <dbReference type="Proteomes" id="UP001431209"/>
    </source>
</evidence>
<dbReference type="InterPro" id="IPR023393">
    <property type="entry name" value="START-like_dom_sf"/>
</dbReference>
<gene>
    <name evidence="2" type="ORF">AKO1_014158</name>
</gene>
<dbReference type="GO" id="GO:0009882">
    <property type="term" value="F:blue light photoreceptor activity"/>
    <property type="evidence" value="ECO:0007669"/>
    <property type="project" value="InterPro"/>
</dbReference>
<protein>
    <submittedName>
        <fullName evidence="2">Photoactivated adenylate cyclase subunit alpha</fullName>
    </submittedName>
</protein>
<sequence>MKMNSRHTTTYQADPSMGLFNIMNSKGNNEDVSSNVLQDMVSKLREIQKRQTKACLIDDYLLNMATSGVCDQDMRLLKNMFLGLDYSGITFDFLKSQEVAVSRTLYSLGDDRLNAQPIYMCTGSVPTDAATFLPLICSTQARRVIENNFYSSNVKELVKPNTLHSYAMAVTHENYPLVWPLENVDFKVANSIVHDPSNNLYFYIRKSVNENTSKDASFMKQETCTRGMLFEGWVFTHDVQNQCVRYLALHVCNVAQKGWGSMSLLWNRIFEQRADSLRNNIISILNMKIELTENDASIMSTLKINIQRQNEMSMYNKRTGLLNTQPGCKLKRIIYTSRFKNTPSAEDLNQIETISRRNNTRDNISGVLMSGHNLIYQVLEGEASLVDQTFDRILKDRRHYDVQCVSEHFDLTEEDRQYPNWSMKVVNLSEYHSYFEQMMKQFMKKSFNLFDVDAACVF</sequence>
<name>A0AAW2Z1Q3_9EUKA</name>
<dbReference type="EMBL" id="JAOPGA020000904">
    <property type="protein sequence ID" value="KAL0482910.1"/>
    <property type="molecule type" value="Genomic_DNA"/>
</dbReference>
<accession>A0AAW2Z1Q3</accession>
<dbReference type="Gene3D" id="3.30.70.100">
    <property type="match status" value="1"/>
</dbReference>
<evidence type="ECO:0000313" key="2">
    <source>
        <dbReference type="EMBL" id="KAL0482910.1"/>
    </source>
</evidence>
<dbReference type="InterPro" id="IPR007024">
    <property type="entry name" value="BLUF_domain"/>
</dbReference>
<proteinExistence type="predicted"/>
<reference evidence="2 3" key="1">
    <citation type="submission" date="2024-03" db="EMBL/GenBank/DDBJ databases">
        <title>The Acrasis kona genome and developmental transcriptomes reveal deep origins of eukaryotic multicellular pathways.</title>
        <authorList>
            <person name="Sheikh S."/>
            <person name="Fu C.-J."/>
            <person name="Brown M.W."/>
            <person name="Baldauf S.L."/>
        </authorList>
    </citation>
    <scope>NUCLEOTIDE SEQUENCE [LARGE SCALE GENOMIC DNA]</scope>
    <source>
        <strain evidence="2 3">ATCC MYA-3509</strain>
    </source>
</reference>
<dbReference type="InterPro" id="IPR036046">
    <property type="entry name" value="Acylphosphatase-like_dom_sf"/>
</dbReference>
<keyword evidence="3" id="KW-1185">Reference proteome</keyword>